<dbReference type="InterPro" id="IPR036770">
    <property type="entry name" value="Ankyrin_rpt-contain_sf"/>
</dbReference>
<accession>A0A366S647</accession>
<keyword evidence="2 3" id="KW-0040">ANK repeat</keyword>
<dbReference type="Pfam" id="PF13637">
    <property type="entry name" value="Ank_4"/>
    <property type="match status" value="1"/>
</dbReference>
<dbReference type="InterPro" id="IPR002110">
    <property type="entry name" value="Ankyrin_rpt"/>
</dbReference>
<protein>
    <recommendedName>
        <fullName evidence="4">Nephrocystin 3-like N-terminal domain-containing protein</fullName>
    </recommendedName>
</protein>
<feature type="repeat" description="ANK" evidence="3">
    <location>
        <begin position="1188"/>
        <end position="1220"/>
    </location>
</feature>
<dbReference type="PANTHER" id="PTHR24198:SF165">
    <property type="entry name" value="ANKYRIN REPEAT-CONTAINING PROTEIN-RELATED"/>
    <property type="match status" value="1"/>
</dbReference>
<feature type="repeat" description="ANK" evidence="3">
    <location>
        <begin position="1883"/>
        <end position="1915"/>
    </location>
</feature>
<dbReference type="GO" id="GO:0005737">
    <property type="term" value="C:cytoplasm"/>
    <property type="evidence" value="ECO:0007669"/>
    <property type="project" value="TreeGrafter"/>
</dbReference>
<dbReference type="PANTHER" id="PTHR24198">
    <property type="entry name" value="ANKYRIN REPEAT AND PROTEIN KINASE DOMAIN-CONTAINING PROTEIN"/>
    <property type="match status" value="1"/>
</dbReference>
<dbReference type="InterPro" id="IPR027417">
    <property type="entry name" value="P-loop_NTPase"/>
</dbReference>
<dbReference type="PROSITE" id="PS50088">
    <property type="entry name" value="ANK_REPEAT"/>
    <property type="match status" value="9"/>
</dbReference>
<name>A0A366S647_9HYPO</name>
<dbReference type="SUPFAM" id="SSF48403">
    <property type="entry name" value="Ankyrin repeat"/>
    <property type="match status" value="5"/>
</dbReference>
<sequence length="2100" mass="234108">MPKSANTADEYDFVDHEDTALSPELVAQLREWLQPTEYLADSGEYRRHLLSQAPGTGLWICKTEEYRKWHDSPDHGSLWIKGVPGAGKSVMAASLIQHLKVTENCPVLFFFFRNIVAANFSPRALIQDWLAQLLPHSPKLQFALQPRLGTSLEETSDNDLIELFLDGVSCVPKLYCVGDALDEMSSDNNPFLEKLNSLATHRPRSLKLLMTSRPKQYLQSTLRDSSIVHVSLQQRLVDADILAYLNHRFDISLQSDNHRQRKQDLIDMMAKKSEGLFLYAKLTMDQVEESLQSEKPIDLVALEASLPVGLEQTYTSILAKQRREAGITTDVQLLVLEAITHASRPLRLNELASLLECLYPDLAKPKVFKPLIATSCGSLIEILEDETLQVIHHSFTEFLRGDTRSVPEVGELGFPIIDSLQAHRKMAMNCLRYLQSGTMLLETERSGAVALDPNITFKPPKHTVDPFDRTQEVQEDPSDYRNARLQHAFLGYAVENWSYHSSFYDVADDDFFEAVTSFLNPQSISFLRWLVFQWGATSKEKGSTVGIPTSLHLAAFAGLSEFAAKLIQQKAFVSAIDAQDRTPLHWASANGHVKVVAILLQHGADPDAEDGRGVKPLHLATLRCRPGAVRLLLEAGVDPATAKTKEEHLGFNRCGYKRTKGDCALKYAGRTGHVDTVLALAPFCDQPKLEKMLCLLCENGRSDAVSALLNNSPVSPDAMYQETTALYLACRSTSLKCVEALINRGADTRKLSKWSSEEYSDRPLDLVAKAPIHELAHQWEESNDSECQGILKLLLKAGADIDQPNSQGNTALLELAGFRRSLWNNSGKCCAAVKPLIEVGADVKVTDNTLSKDLDVNGQGCASSVLHRVARNTRDLEVIKILVEKGCDLNDRNGEGETVLLSTLNWRRPNYRIESEERTRTIVEYLLEKGADLSCKDYEGNTPLSHALSLGPSIFKLLFSQCHDMEMKKESWFSLSSVRPRWTDKFKQCLEMFLDEGFDIETKDICGRTLYLRCCEKCSWERLEILRDRGARVDAKDNDGNNALLHYCLLSRKRWEDLKQLVVDGVSPFETNNNGDNILHLIARWYAGTKDRAEFVHWLVNLGVPVNAVNNQGSTPLHLYQDQEPRRTIGDTQERYHFIKMLSSRSAVDLKILDNDGFTPLHIAATRSETEVAQLIGQDVDVNFRTSDSQNALHMACHARKSNIVAQLLKQGIDIDQQDNDGRTPLFYACSSGEVEIVDCLLESGASPHFEAIDRSTVLHACADVASEQCMRNIKGRRSHWLRARSQNELRPGDPSSQVDKPWLWCGSKKPPQVALRRQFSPTLARIIETIINAGVNVGQRNNEGLTALDIALSTGYTGFVEVFYRSKSLLQKATEYLDTSDLAPEAIEKARQRIKVQMALMLPSPRLESLRQDGAAFRVLLENPRTALGLLSIDETSTLINEAFRADPVSEPVYTLLSRLMQSSRLQNIDHLAVIERIPSLVSYYSSAEGVRARFEAARSEHNFASKTVKNALGMACSHKESNLLTLRTLVEKLKVDVNVHFVCRAVDDGYLNFETAGGGIALHVLASAGHFWQLEALKYLLDHGADINAVNRKGETPLHIASVGLQPSTESDGLWSLDAVRILLDRGADINALDSEGLSALHKASSSPRITLELLNRGADVSIGAKSPLFFCIRDQNLETLEILLQHGLSPDVVDEKRQSVEVAMDPTKRHKVYPLFCTAFAEPGPKGWLNWLPDTLPLLACLIKSGADIYLPLNEDETLIHFLFEFPEHEVLEVLVEEPCASRINFDRRDQQGRTVLMAACDWQRCLGDHPRKSRQAPKIYKTGPPLEILSLGVDATLADPSGKTALHHLLSNPGFPDVVLLEFIDRKEVAPTLLQKDGQGFSPLHYALGTLRPAICEALLDKGADLLEPDPQGRTALHYIASQCLLQDRATSPFGRHTHELADNFFEGCVSLWQRYLSLGGSINAVDSAGETPLHAYLSMLDPHREQEKVHCHVEHYNSFFPENTGVDVFAVNNAGETMLHKIAARPVSRYLLDGHDKALFLMMMDKGLDPLKEDTKGRSALDVASACEKDDIVGLLGRTSLIDVGYLSEPQQFPQ</sequence>
<feature type="repeat" description="ANK" evidence="3">
    <location>
        <begin position="721"/>
        <end position="753"/>
    </location>
</feature>
<evidence type="ECO:0000256" key="3">
    <source>
        <dbReference type="PROSITE-ProRule" id="PRU00023"/>
    </source>
</evidence>
<feature type="repeat" description="ANK" evidence="3">
    <location>
        <begin position="612"/>
        <end position="644"/>
    </location>
</feature>
<feature type="repeat" description="ANK" evidence="3">
    <location>
        <begin position="1221"/>
        <end position="1253"/>
    </location>
</feature>
<dbReference type="RefSeq" id="XP_031018959.1">
    <property type="nucleotide sequence ID" value="XM_031157007.1"/>
</dbReference>
<dbReference type="Proteomes" id="UP000253153">
    <property type="component" value="Unassembled WGS sequence"/>
</dbReference>
<dbReference type="Pfam" id="PF24883">
    <property type="entry name" value="NPHP3_N"/>
    <property type="match status" value="1"/>
</dbReference>
<evidence type="ECO:0000256" key="2">
    <source>
        <dbReference type="ARBA" id="ARBA00023043"/>
    </source>
</evidence>
<dbReference type="OrthoDB" id="21416at2759"/>
<dbReference type="Pfam" id="PF12796">
    <property type="entry name" value="Ank_2"/>
    <property type="match status" value="5"/>
</dbReference>
<dbReference type="InterPro" id="IPR056884">
    <property type="entry name" value="NPHP3-like_N"/>
</dbReference>
<evidence type="ECO:0000313" key="6">
    <source>
        <dbReference type="Proteomes" id="UP000253153"/>
    </source>
</evidence>
<comment type="caution">
    <text evidence="5">The sequence shown here is derived from an EMBL/GenBank/DDBJ whole genome shotgun (WGS) entry which is preliminary data.</text>
</comment>
<dbReference type="EMBL" id="QKXC01000058">
    <property type="protein sequence ID" value="RBR24368.1"/>
    <property type="molecule type" value="Genomic_DNA"/>
</dbReference>
<dbReference type="Gene3D" id="3.40.50.300">
    <property type="entry name" value="P-loop containing nucleotide triphosphate hydrolases"/>
    <property type="match status" value="1"/>
</dbReference>
<dbReference type="PRINTS" id="PR01415">
    <property type="entry name" value="ANKYRIN"/>
</dbReference>
<organism evidence="5 6">
    <name type="scientific">Fusarium coffeatum</name>
    <dbReference type="NCBI Taxonomy" id="231269"/>
    <lineage>
        <taxon>Eukaryota</taxon>
        <taxon>Fungi</taxon>
        <taxon>Dikarya</taxon>
        <taxon>Ascomycota</taxon>
        <taxon>Pezizomycotina</taxon>
        <taxon>Sordariomycetes</taxon>
        <taxon>Hypocreomycetidae</taxon>
        <taxon>Hypocreales</taxon>
        <taxon>Nectriaceae</taxon>
        <taxon>Fusarium</taxon>
        <taxon>Fusarium incarnatum-equiseti species complex</taxon>
    </lineage>
</organism>
<feature type="repeat" description="ANK" evidence="3">
    <location>
        <begin position="579"/>
        <end position="611"/>
    </location>
</feature>
<keyword evidence="1" id="KW-0677">Repeat</keyword>
<gene>
    <name evidence="5" type="ORF">FIESC28_02858</name>
</gene>
<feature type="domain" description="Nephrocystin 3-like N-terminal" evidence="4">
    <location>
        <begin position="55"/>
        <end position="213"/>
    </location>
</feature>
<reference evidence="5 6" key="1">
    <citation type="submission" date="2018-06" db="EMBL/GenBank/DDBJ databases">
        <title>Fusarium incarnatum-equiseti species complex species 28.</title>
        <authorList>
            <person name="Gardiner D.M."/>
        </authorList>
    </citation>
    <scope>NUCLEOTIDE SEQUENCE [LARGE SCALE GENOMIC DNA]</scope>
    <source>
        <strain evidence="5 6">FIESC_28</strain>
    </source>
</reference>
<evidence type="ECO:0000259" key="4">
    <source>
        <dbReference type="Pfam" id="PF24883"/>
    </source>
</evidence>
<feature type="repeat" description="ANK" evidence="3">
    <location>
        <begin position="1156"/>
        <end position="1176"/>
    </location>
</feature>
<dbReference type="GeneID" id="41992303"/>
<keyword evidence="6" id="KW-1185">Reference proteome</keyword>
<evidence type="ECO:0000256" key="1">
    <source>
        <dbReference type="ARBA" id="ARBA00022737"/>
    </source>
</evidence>
<feature type="repeat" description="ANK" evidence="3">
    <location>
        <begin position="1559"/>
        <end position="1594"/>
    </location>
</feature>
<proteinExistence type="predicted"/>
<feature type="repeat" description="ANK" evidence="3">
    <location>
        <begin position="1595"/>
        <end position="1637"/>
    </location>
</feature>
<evidence type="ECO:0000313" key="5">
    <source>
        <dbReference type="EMBL" id="RBR24368.1"/>
    </source>
</evidence>
<dbReference type="SUPFAM" id="SSF52540">
    <property type="entry name" value="P-loop containing nucleoside triphosphate hydrolases"/>
    <property type="match status" value="1"/>
</dbReference>
<dbReference type="Gene3D" id="1.25.40.20">
    <property type="entry name" value="Ankyrin repeat-containing domain"/>
    <property type="match status" value="9"/>
</dbReference>
<dbReference type="PROSITE" id="PS50297">
    <property type="entry name" value="ANK_REP_REGION"/>
    <property type="match status" value="8"/>
</dbReference>
<dbReference type="SMART" id="SM00248">
    <property type="entry name" value="ANK"/>
    <property type="match status" value="27"/>
</dbReference>